<evidence type="ECO:0000313" key="8">
    <source>
        <dbReference type="Proteomes" id="UP001432027"/>
    </source>
</evidence>
<comment type="subcellular location">
    <subcellularLocation>
        <location evidence="1">Membrane</location>
        <topology evidence="1">Multi-pass membrane protein</topology>
    </subcellularLocation>
</comment>
<dbReference type="GO" id="GO:0016020">
    <property type="term" value="C:membrane"/>
    <property type="evidence" value="ECO:0007669"/>
    <property type="project" value="UniProtKB-SubCell"/>
</dbReference>
<feature type="transmembrane region" description="Helical" evidence="6">
    <location>
        <begin position="12"/>
        <end position="31"/>
    </location>
</feature>
<keyword evidence="4 6" id="KW-1133">Transmembrane helix</keyword>
<name>A0AAV5ULJ6_9BILA</name>
<evidence type="ECO:0000256" key="5">
    <source>
        <dbReference type="ARBA" id="ARBA00023136"/>
    </source>
</evidence>
<feature type="non-terminal residue" evidence="7">
    <location>
        <position position="1"/>
    </location>
</feature>
<protein>
    <recommendedName>
        <fullName evidence="9">G protein-coupled receptor</fullName>
    </recommendedName>
</protein>
<evidence type="ECO:0000256" key="3">
    <source>
        <dbReference type="ARBA" id="ARBA00022692"/>
    </source>
</evidence>
<comment type="similarity">
    <text evidence="2">Belongs to the nematode receptor-like protein srd family.</text>
</comment>
<keyword evidence="8" id="KW-1185">Reference proteome</keyword>
<evidence type="ECO:0000256" key="6">
    <source>
        <dbReference type="SAM" id="Phobius"/>
    </source>
</evidence>
<evidence type="ECO:0000256" key="1">
    <source>
        <dbReference type="ARBA" id="ARBA00004141"/>
    </source>
</evidence>
<dbReference type="PANTHER" id="PTHR22945">
    <property type="entry name" value="SERPENTINE RECEPTOR, CLASS D DELTA"/>
    <property type="match status" value="1"/>
</dbReference>
<dbReference type="InterPro" id="IPR019421">
    <property type="entry name" value="7TM_GPCR_serpentine_rcpt_Srd"/>
</dbReference>
<sequence>STKKCCQMLSAQASLPLLHVLGSLSFFLGFFDVWHDEALESCTFMMAEMTAIFSPLIVLLYIEDYRLAILTLFKVTAVKK</sequence>
<organism evidence="7 8">
    <name type="scientific">Pristionchus entomophagus</name>
    <dbReference type="NCBI Taxonomy" id="358040"/>
    <lineage>
        <taxon>Eukaryota</taxon>
        <taxon>Metazoa</taxon>
        <taxon>Ecdysozoa</taxon>
        <taxon>Nematoda</taxon>
        <taxon>Chromadorea</taxon>
        <taxon>Rhabditida</taxon>
        <taxon>Rhabditina</taxon>
        <taxon>Diplogasteromorpha</taxon>
        <taxon>Diplogasteroidea</taxon>
        <taxon>Neodiplogasteridae</taxon>
        <taxon>Pristionchus</taxon>
    </lineage>
</organism>
<accession>A0AAV5ULJ6</accession>
<evidence type="ECO:0000256" key="4">
    <source>
        <dbReference type="ARBA" id="ARBA00022989"/>
    </source>
</evidence>
<keyword evidence="5 6" id="KW-0472">Membrane</keyword>
<dbReference type="PANTHER" id="PTHR22945:SF40">
    <property type="entry name" value="SERPENTINE RECEPTOR, CLASS D (DELTA)-RELATED"/>
    <property type="match status" value="1"/>
</dbReference>
<dbReference type="Proteomes" id="UP001432027">
    <property type="component" value="Unassembled WGS sequence"/>
</dbReference>
<dbReference type="Pfam" id="PF10317">
    <property type="entry name" value="7TM_GPCR_Srd"/>
    <property type="match status" value="1"/>
</dbReference>
<dbReference type="EMBL" id="BTSX01000006">
    <property type="protein sequence ID" value="GMT07991.1"/>
    <property type="molecule type" value="Genomic_DNA"/>
</dbReference>
<proteinExistence type="inferred from homology"/>
<feature type="transmembrane region" description="Helical" evidence="6">
    <location>
        <begin position="43"/>
        <end position="62"/>
    </location>
</feature>
<evidence type="ECO:0000313" key="7">
    <source>
        <dbReference type="EMBL" id="GMT07991.1"/>
    </source>
</evidence>
<evidence type="ECO:0008006" key="9">
    <source>
        <dbReference type="Google" id="ProtNLM"/>
    </source>
</evidence>
<evidence type="ECO:0000256" key="2">
    <source>
        <dbReference type="ARBA" id="ARBA00009166"/>
    </source>
</evidence>
<comment type="caution">
    <text evidence="7">The sequence shown here is derived from an EMBL/GenBank/DDBJ whole genome shotgun (WGS) entry which is preliminary data.</text>
</comment>
<feature type="non-terminal residue" evidence="7">
    <location>
        <position position="80"/>
    </location>
</feature>
<dbReference type="AlphaFoldDB" id="A0AAV5ULJ6"/>
<gene>
    <name evidence="7" type="ORF">PENTCL1PPCAC_30165</name>
</gene>
<reference evidence="7" key="1">
    <citation type="submission" date="2023-10" db="EMBL/GenBank/DDBJ databases">
        <title>Genome assembly of Pristionchus species.</title>
        <authorList>
            <person name="Yoshida K."/>
            <person name="Sommer R.J."/>
        </authorList>
    </citation>
    <scope>NUCLEOTIDE SEQUENCE</scope>
    <source>
        <strain evidence="7">RS0144</strain>
    </source>
</reference>
<dbReference type="InterPro" id="IPR050920">
    <property type="entry name" value="Nematode_rcpt-like_delta"/>
</dbReference>
<keyword evidence="3 6" id="KW-0812">Transmembrane</keyword>